<organism evidence="2">
    <name type="scientific">marine metagenome</name>
    <dbReference type="NCBI Taxonomy" id="408172"/>
    <lineage>
        <taxon>unclassified sequences</taxon>
        <taxon>metagenomes</taxon>
        <taxon>ecological metagenomes</taxon>
    </lineage>
</organism>
<name>A0A382YBR7_9ZZZZ</name>
<sequence>MERNMQWVGAGLMVVSIAIALFTHSKDTGPEVSEFAKWGLPVGLMIMGIGDWLEKSQQ</sequence>
<protein>
    <submittedName>
        <fullName evidence="2">Uncharacterized protein</fullName>
    </submittedName>
</protein>
<dbReference type="EMBL" id="UINC01174051">
    <property type="protein sequence ID" value="SVD79978.1"/>
    <property type="molecule type" value="Genomic_DNA"/>
</dbReference>
<gene>
    <name evidence="2" type="ORF">METZ01_LOCUS432832</name>
</gene>
<keyword evidence="1" id="KW-0472">Membrane</keyword>
<reference evidence="2" key="1">
    <citation type="submission" date="2018-05" db="EMBL/GenBank/DDBJ databases">
        <authorList>
            <person name="Lanie J.A."/>
            <person name="Ng W.-L."/>
            <person name="Kazmierczak K.M."/>
            <person name="Andrzejewski T.M."/>
            <person name="Davidsen T.M."/>
            <person name="Wayne K.J."/>
            <person name="Tettelin H."/>
            <person name="Glass J.I."/>
            <person name="Rusch D."/>
            <person name="Podicherti R."/>
            <person name="Tsui H.-C.T."/>
            <person name="Winkler M.E."/>
        </authorList>
    </citation>
    <scope>NUCLEOTIDE SEQUENCE</scope>
</reference>
<evidence type="ECO:0000313" key="2">
    <source>
        <dbReference type="EMBL" id="SVD79978.1"/>
    </source>
</evidence>
<evidence type="ECO:0000256" key="1">
    <source>
        <dbReference type="SAM" id="Phobius"/>
    </source>
</evidence>
<feature type="transmembrane region" description="Helical" evidence="1">
    <location>
        <begin position="7"/>
        <end position="23"/>
    </location>
</feature>
<keyword evidence="1" id="KW-1133">Transmembrane helix</keyword>
<proteinExistence type="predicted"/>
<accession>A0A382YBR7</accession>
<keyword evidence="1" id="KW-0812">Transmembrane</keyword>
<dbReference type="AlphaFoldDB" id="A0A382YBR7"/>